<gene>
    <name evidence="2" type="ORF">U9M48_043286</name>
</gene>
<dbReference type="Pfam" id="PF00078">
    <property type="entry name" value="RVT_1"/>
    <property type="match status" value="1"/>
</dbReference>
<dbReference type="EMBL" id="CP144754">
    <property type="protein sequence ID" value="WVZ97773.1"/>
    <property type="molecule type" value="Genomic_DNA"/>
</dbReference>
<dbReference type="InterPro" id="IPR043502">
    <property type="entry name" value="DNA/RNA_pol_sf"/>
</dbReference>
<feature type="domain" description="Reverse transcriptase" evidence="1">
    <location>
        <begin position="32"/>
        <end position="275"/>
    </location>
</feature>
<reference evidence="2 3" key="1">
    <citation type="submission" date="2024-02" db="EMBL/GenBank/DDBJ databases">
        <title>High-quality chromosome-scale genome assembly of Pensacola bahiagrass (Paspalum notatum Flugge var. saurae).</title>
        <authorList>
            <person name="Vega J.M."/>
            <person name="Podio M."/>
            <person name="Orjuela J."/>
            <person name="Siena L.A."/>
            <person name="Pessino S.C."/>
            <person name="Combes M.C."/>
            <person name="Mariac C."/>
            <person name="Albertini E."/>
            <person name="Pupilli F."/>
            <person name="Ortiz J.P.A."/>
            <person name="Leblanc O."/>
        </authorList>
    </citation>
    <scope>NUCLEOTIDE SEQUENCE [LARGE SCALE GENOMIC DNA]</scope>
    <source>
        <strain evidence="2">R1</strain>
        <tissue evidence="2">Leaf</tissue>
    </source>
</reference>
<evidence type="ECO:0000259" key="1">
    <source>
        <dbReference type="PROSITE" id="PS50878"/>
    </source>
</evidence>
<keyword evidence="3" id="KW-1185">Reference proteome</keyword>
<evidence type="ECO:0000313" key="2">
    <source>
        <dbReference type="EMBL" id="WVZ97773.1"/>
    </source>
</evidence>
<sequence>MAAVSAIWNRKFQNFWLQNNVYVTHLPKVEDALSVKDYRPISLVHSVAKLITKILANRLAPKLDQLVSPNQSAFIKGRFIQDNFMLLQQTAKFLHQQKQARILLKLDISKAFDSVLRKLGFGPIWCDITSGLLATSSTQVLLNDIPGETIRLRRSLKQGDPLSPMLFILVMDVLSLMITRASTDGFLQPLSSRALHHRISLYADDVVIFLHPAADDIRLTLEILSLFGDTSGPQTNVQKSCVFPIQCNEEQLGLVQENLPCKMEDFPCKYLGVPLSLKKLSKAQVQSLIDKIADRLPGWKAELMTRAGRAIQFQFVLTPMTIYFSMAMDLPQWAIKSIDKIRRGFLWRERKDAKGVHCLLAWDKVQRPKELGGLGISNLQKLGWALRLRWLWLQKIDPNRPWSLFPIKLHDCVHTFFSMAVETIIGDGGQTLFWMDRWLHGQKLEDLTPNLFASVPTRRVNRCTVKEALSNHLWIQDIQGGLSVIMLSEHLNLWDLLVEVELQENVQGTHHGDSHHLAYTRVYQLT</sequence>
<protein>
    <recommendedName>
        <fullName evidence="1">Reverse transcriptase domain-containing protein</fullName>
    </recommendedName>
</protein>
<dbReference type="InterPro" id="IPR000477">
    <property type="entry name" value="RT_dom"/>
</dbReference>
<dbReference type="PANTHER" id="PTHR33116:SF78">
    <property type="entry name" value="OS12G0587133 PROTEIN"/>
    <property type="match status" value="1"/>
</dbReference>
<proteinExistence type="predicted"/>
<dbReference type="CDD" id="cd01650">
    <property type="entry name" value="RT_nLTR_like"/>
    <property type="match status" value="1"/>
</dbReference>
<accession>A0AAQ3USU3</accession>
<dbReference type="Proteomes" id="UP001341281">
    <property type="component" value="Chromosome 10"/>
</dbReference>
<evidence type="ECO:0000313" key="3">
    <source>
        <dbReference type="Proteomes" id="UP001341281"/>
    </source>
</evidence>
<dbReference type="AlphaFoldDB" id="A0AAQ3USU3"/>
<dbReference type="PROSITE" id="PS50878">
    <property type="entry name" value="RT_POL"/>
    <property type="match status" value="1"/>
</dbReference>
<organism evidence="2 3">
    <name type="scientific">Paspalum notatum var. saurae</name>
    <dbReference type="NCBI Taxonomy" id="547442"/>
    <lineage>
        <taxon>Eukaryota</taxon>
        <taxon>Viridiplantae</taxon>
        <taxon>Streptophyta</taxon>
        <taxon>Embryophyta</taxon>
        <taxon>Tracheophyta</taxon>
        <taxon>Spermatophyta</taxon>
        <taxon>Magnoliopsida</taxon>
        <taxon>Liliopsida</taxon>
        <taxon>Poales</taxon>
        <taxon>Poaceae</taxon>
        <taxon>PACMAD clade</taxon>
        <taxon>Panicoideae</taxon>
        <taxon>Andropogonodae</taxon>
        <taxon>Paspaleae</taxon>
        <taxon>Paspalinae</taxon>
        <taxon>Paspalum</taxon>
    </lineage>
</organism>
<name>A0AAQ3USU3_PASNO</name>
<dbReference type="SUPFAM" id="SSF56672">
    <property type="entry name" value="DNA/RNA polymerases"/>
    <property type="match status" value="1"/>
</dbReference>
<dbReference type="PANTHER" id="PTHR33116">
    <property type="entry name" value="REVERSE TRANSCRIPTASE ZINC-BINDING DOMAIN-CONTAINING PROTEIN-RELATED-RELATED"/>
    <property type="match status" value="1"/>
</dbReference>